<evidence type="ECO:0000313" key="4">
    <source>
        <dbReference type="EMBL" id="KAK7280133.1"/>
    </source>
</evidence>
<protein>
    <recommendedName>
        <fullName evidence="6">Pentatricopeptide repeat-containing protein</fullName>
    </recommendedName>
</protein>
<evidence type="ECO:0000256" key="1">
    <source>
        <dbReference type="ARBA" id="ARBA00007626"/>
    </source>
</evidence>
<gene>
    <name evidence="4" type="ORF">RJT34_25195</name>
</gene>
<proteinExistence type="inferred from homology"/>
<name>A0AAN9IGM3_CLITE</name>
<reference evidence="4 5" key="1">
    <citation type="submission" date="2024-01" db="EMBL/GenBank/DDBJ databases">
        <title>The genomes of 5 underutilized Papilionoideae crops provide insights into root nodulation and disease resistance.</title>
        <authorList>
            <person name="Yuan L."/>
        </authorList>
    </citation>
    <scope>NUCLEOTIDE SEQUENCE [LARGE SCALE GENOMIC DNA]</scope>
    <source>
        <strain evidence="4">LY-2023</strain>
        <tissue evidence="4">Leaf</tissue>
    </source>
</reference>
<evidence type="ECO:0008006" key="6">
    <source>
        <dbReference type="Google" id="ProtNLM"/>
    </source>
</evidence>
<feature type="repeat" description="PPR" evidence="3">
    <location>
        <begin position="108"/>
        <end position="142"/>
    </location>
</feature>
<dbReference type="Proteomes" id="UP001359559">
    <property type="component" value="Unassembled WGS sequence"/>
</dbReference>
<dbReference type="Pfam" id="PF13041">
    <property type="entry name" value="PPR_2"/>
    <property type="match status" value="1"/>
</dbReference>
<organism evidence="4 5">
    <name type="scientific">Clitoria ternatea</name>
    <name type="common">Butterfly pea</name>
    <dbReference type="NCBI Taxonomy" id="43366"/>
    <lineage>
        <taxon>Eukaryota</taxon>
        <taxon>Viridiplantae</taxon>
        <taxon>Streptophyta</taxon>
        <taxon>Embryophyta</taxon>
        <taxon>Tracheophyta</taxon>
        <taxon>Spermatophyta</taxon>
        <taxon>Magnoliopsida</taxon>
        <taxon>eudicotyledons</taxon>
        <taxon>Gunneridae</taxon>
        <taxon>Pentapetalae</taxon>
        <taxon>rosids</taxon>
        <taxon>fabids</taxon>
        <taxon>Fabales</taxon>
        <taxon>Fabaceae</taxon>
        <taxon>Papilionoideae</taxon>
        <taxon>50 kb inversion clade</taxon>
        <taxon>NPAAA clade</taxon>
        <taxon>indigoferoid/millettioid clade</taxon>
        <taxon>Phaseoleae</taxon>
        <taxon>Clitoria</taxon>
    </lineage>
</organism>
<evidence type="ECO:0000256" key="3">
    <source>
        <dbReference type="PROSITE-ProRule" id="PRU00708"/>
    </source>
</evidence>
<dbReference type="NCBIfam" id="TIGR00756">
    <property type="entry name" value="PPR"/>
    <property type="match status" value="3"/>
</dbReference>
<dbReference type="AlphaFoldDB" id="A0AAN9IGM3"/>
<dbReference type="EMBL" id="JAYKXN010000006">
    <property type="protein sequence ID" value="KAK7280133.1"/>
    <property type="molecule type" value="Genomic_DNA"/>
</dbReference>
<accession>A0AAN9IGM3</accession>
<keyword evidence="5" id="KW-1185">Reference proteome</keyword>
<feature type="repeat" description="PPR" evidence="3">
    <location>
        <begin position="213"/>
        <end position="247"/>
    </location>
</feature>
<dbReference type="InterPro" id="IPR011990">
    <property type="entry name" value="TPR-like_helical_dom_sf"/>
</dbReference>
<feature type="repeat" description="PPR" evidence="3">
    <location>
        <begin position="178"/>
        <end position="212"/>
    </location>
</feature>
<dbReference type="Gene3D" id="1.25.40.10">
    <property type="entry name" value="Tetratricopeptide repeat domain"/>
    <property type="match status" value="2"/>
</dbReference>
<comment type="similarity">
    <text evidence="1">Belongs to the PPR family. P subfamily.</text>
</comment>
<dbReference type="PROSITE" id="PS51375">
    <property type="entry name" value="PPR"/>
    <property type="match status" value="3"/>
</dbReference>
<evidence type="ECO:0000313" key="5">
    <source>
        <dbReference type="Proteomes" id="UP001359559"/>
    </source>
</evidence>
<dbReference type="PANTHER" id="PTHR47941">
    <property type="entry name" value="PENTATRICOPEPTIDE REPEAT-CONTAINING PROTEIN 3, MITOCHONDRIAL"/>
    <property type="match status" value="1"/>
</dbReference>
<comment type="caution">
    <text evidence="4">The sequence shown here is derived from an EMBL/GenBank/DDBJ whole genome shotgun (WGS) entry which is preliminary data.</text>
</comment>
<sequence length="264" mass="29807">MSSATSLLQCDVVVGDLGPSPPMLSLSKFRKALEIPYGFRRLFIPSEEPVFPNPQLDLRFCIWVALKFESLTTRGHCNLVSEVLCTNKRFSHYWEALELLKKAGVLITSDSVRPLIRAYWQMGLADKAIESFGRMSELGCRPDAHAFNTILNVALRKDLFFLALGVYNLMLKSNCSPDEYTYNVLIDGFCKTDNVKGALEMFDEMDQRNILPSLLTFTIIISGLCHGKKVDDAWRLFNVMRERGCQPDLISYNVLIDGFASWGG</sequence>
<dbReference type="Pfam" id="PF13812">
    <property type="entry name" value="PPR_3"/>
    <property type="match status" value="1"/>
</dbReference>
<dbReference type="InterPro" id="IPR002885">
    <property type="entry name" value="PPR_rpt"/>
</dbReference>
<keyword evidence="2" id="KW-0677">Repeat</keyword>
<evidence type="ECO:0000256" key="2">
    <source>
        <dbReference type="ARBA" id="ARBA00022737"/>
    </source>
</evidence>